<organism evidence="1 2">
    <name type="scientific">Megaselia scalaris</name>
    <name type="common">Humpbacked fly</name>
    <name type="synonym">Phora scalaris</name>
    <dbReference type="NCBI Taxonomy" id="36166"/>
    <lineage>
        <taxon>Eukaryota</taxon>
        <taxon>Metazoa</taxon>
        <taxon>Ecdysozoa</taxon>
        <taxon>Arthropoda</taxon>
        <taxon>Hexapoda</taxon>
        <taxon>Insecta</taxon>
        <taxon>Pterygota</taxon>
        <taxon>Neoptera</taxon>
        <taxon>Endopterygota</taxon>
        <taxon>Diptera</taxon>
        <taxon>Brachycera</taxon>
        <taxon>Muscomorpha</taxon>
        <taxon>Platypezoidea</taxon>
        <taxon>Phoridae</taxon>
        <taxon>Megaseliini</taxon>
        <taxon>Megaselia</taxon>
    </lineage>
</organism>
<evidence type="ECO:0000313" key="2">
    <source>
        <dbReference type="Proteomes" id="UP000015102"/>
    </source>
</evidence>
<evidence type="ECO:0000313" key="1">
    <source>
        <dbReference type="EnsemblMetazoa" id="MESCA006134-PA"/>
    </source>
</evidence>
<proteinExistence type="predicted"/>
<dbReference type="HOGENOM" id="CLU_2530073_0_0_1"/>
<dbReference type="EMBL" id="CAQQ02004897">
    <property type="status" value="NOT_ANNOTATED_CDS"/>
    <property type="molecule type" value="Genomic_DNA"/>
</dbReference>
<protein>
    <submittedName>
        <fullName evidence="1">Uncharacterized protein</fullName>
    </submittedName>
</protein>
<dbReference type="AlphaFoldDB" id="T1GR60"/>
<reference evidence="2" key="1">
    <citation type="submission" date="2013-02" db="EMBL/GenBank/DDBJ databases">
        <authorList>
            <person name="Hughes D."/>
        </authorList>
    </citation>
    <scope>NUCLEOTIDE SEQUENCE</scope>
    <source>
        <strain>Durham</strain>
        <strain evidence="2">NC isolate 2 -- Noor lab</strain>
    </source>
</reference>
<keyword evidence="2" id="KW-1185">Reference proteome</keyword>
<dbReference type="Proteomes" id="UP000015102">
    <property type="component" value="Unassembled WGS sequence"/>
</dbReference>
<reference evidence="1" key="2">
    <citation type="submission" date="2015-06" db="UniProtKB">
        <authorList>
            <consortium name="EnsemblMetazoa"/>
        </authorList>
    </citation>
    <scope>IDENTIFICATION</scope>
</reference>
<accession>T1GR60</accession>
<dbReference type="EnsemblMetazoa" id="MESCA006134-RA">
    <property type="protein sequence ID" value="MESCA006134-PA"/>
    <property type="gene ID" value="MESCA006134"/>
</dbReference>
<name>T1GR60_MEGSC</name>
<sequence>MFLLKKSYHTPKQGQNCIALSLLKLNSHLLSEKTKYLLIIKGYSQGANVTDYTQVPSCYRYLIVHIDIRVFLSFCVSDASCCLP</sequence>